<comment type="caution">
    <text evidence="2">The sequence shown here is derived from an EMBL/GenBank/DDBJ whole genome shotgun (WGS) entry which is preliminary data.</text>
</comment>
<dbReference type="InterPro" id="IPR010982">
    <property type="entry name" value="Lambda_DNA-bd_dom_sf"/>
</dbReference>
<dbReference type="PANTHER" id="PTHR34475:SF1">
    <property type="entry name" value="CYTOSKELETON PROTEIN RODZ"/>
    <property type="match status" value="1"/>
</dbReference>
<dbReference type="Pfam" id="PF13413">
    <property type="entry name" value="HTH_25"/>
    <property type="match status" value="1"/>
</dbReference>
<feature type="non-terminal residue" evidence="2">
    <location>
        <position position="184"/>
    </location>
</feature>
<protein>
    <recommendedName>
        <fullName evidence="4">HTH cro/C1-type domain-containing protein</fullName>
    </recommendedName>
</protein>
<dbReference type="InterPro" id="IPR013783">
    <property type="entry name" value="Ig-like_fold"/>
</dbReference>
<gene>
    <name evidence="2" type="ORF">COS80_00790</name>
</gene>
<dbReference type="Gene3D" id="2.60.40.10">
    <property type="entry name" value="Immunoglobulins"/>
    <property type="match status" value="1"/>
</dbReference>
<dbReference type="Gene3D" id="1.10.260.40">
    <property type="entry name" value="lambda repressor-like DNA-binding domains"/>
    <property type="match status" value="1"/>
</dbReference>
<keyword evidence="1" id="KW-0812">Transmembrane</keyword>
<keyword evidence="1" id="KW-1133">Transmembrane helix</keyword>
<evidence type="ECO:0000313" key="3">
    <source>
        <dbReference type="Proteomes" id="UP000230972"/>
    </source>
</evidence>
<dbReference type="EMBL" id="PEWC01000017">
    <property type="protein sequence ID" value="PIU71903.1"/>
    <property type="molecule type" value="Genomic_DNA"/>
</dbReference>
<proteinExistence type="predicted"/>
<organism evidence="2 3">
    <name type="scientific">Candidatus Woesebacteria bacterium CG06_land_8_20_14_3_00_39_27</name>
    <dbReference type="NCBI Taxonomy" id="1975057"/>
    <lineage>
        <taxon>Bacteria</taxon>
        <taxon>Candidatus Woeseibacteriota</taxon>
    </lineage>
</organism>
<evidence type="ECO:0000256" key="1">
    <source>
        <dbReference type="SAM" id="Phobius"/>
    </source>
</evidence>
<dbReference type="Proteomes" id="UP000230972">
    <property type="component" value="Unassembled WGS sequence"/>
</dbReference>
<dbReference type="GO" id="GO:0003677">
    <property type="term" value="F:DNA binding"/>
    <property type="evidence" value="ECO:0007669"/>
    <property type="project" value="InterPro"/>
</dbReference>
<dbReference type="InterPro" id="IPR050400">
    <property type="entry name" value="Bact_Cytoskel_RodZ"/>
</dbReference>
<accession>A0A2M7AQH0</accession>
<sequence>MRTIGEILKSARIKKRYSLKKVERETKIKKEFVEAIESGDWTVLPDFPVVLGFVKNLASFLEVDVKMAQATLKRDYPPRGLSINPKPDVGGKFAWTPKYTFLVGILTTVLALFGYLGFQFIKFNSPPALEVTRPPESFVATSNKIDISGKTDSDATIKINNQLVLVDEDGVFNGQVEIFEGTEE</sequence>
<name>A0A2M7AQH0_9BACT</name>
<keyword evidence="1" id="KW-0472">Membrane</keyword>
<dbReference type="PANTHER" id="PTHR34475">
    <property type="match status" value="1"/>
</dbReference>
<evidence type="ECO:0008006" key="4">
    <source>
        <dbReference type="Google" id="ProtNLM"/>
    </source>
</evidence>
<evidence type="ECO:0000313" key="2">
    <source>
        <dbReference type="EMBL" id="PIU71903.1"/>
    </source>
</evidence>
<dbReference type="AlphaFoldDB" id="A0A2M7AQH0"/>
<reference evidence="3" key="1">
    <citation type="submission" date="2017-09" db="EMBL/GenBank/DDBJ databases">
        <title>Depth-based differentiation of microbial function through sediment-hosted aquifers and enrichment of novel symbionts in the deep terrestrial subsurface.</title>
        <authorList>
            <person name="Probst A.J."/>
            <person name="Ladd B."/>
            <person name="Jarett J.K."/>
            <person name="Geller-Mcgrath D.E."/>
            <person name="Sieber C.M.K."/>
            <person name="Emerson J.B."/>
            <person name="Anantharaman K."/>
            <person name="Thomas B.C."/>
            <person name="Malmstrom R."/>
            <person name="Stieglmeier M."/>
            <person name="Klingl A."/>
            <person name="Woyke T."/>
            <person name="Ryan C.M."/>
            <person name="Banfield J.F."/>
        </authorList>
    </citation>
    <scope>NUCLEOTIDE SEQUENCE [LARGE SCALE GENOMIC DNA]</scope>
</reference>
<feature type="transmembrane region" description="Helical" evidence="1">
    <location>
        <begin position="99"/>
        <end position="118"/>
    </location>
</feature>